<dbReference type="InterPro" id="IPR011010">
    <property type="entry name" value="DNA_brk_join_enz"/>
</dbReference>
<dbReference type="SUPFAM" id="SSF56349">
    <property type="entry name" value="DNA breaking-rejoining enzymes"/>
    <property type="match status" value="1"/>
</dbReference>
<feature type="domain" description="Tyr recombinase" evidence="7">
    <location>
        <begin position="159"/>
        <end position="329"/>
    </location>
</feature>
<evidence type="ECO:0000256" key="4">
    <source>
        <dbReference type="ARBA" id="ARBA00023172"/>
    </source>
</evidence>
<dbReference type="PROSITE" id="PS51900">
    <property type="entry name" value="CB"/>
    <property type="match status" value="1"/>
</dbReference>
<dbReference type="InterPro" id="IPR044068">
    <property type="entry name" value="CB"/>
</dbReference>
<dbReference type="InterPro" id="IPR010998">
    <property type="entry name" value="Integrase_recombinase_N"/>
</dbReference>
<evidence type="ECO:0000313" key="11">
    <source>
        <dbReference type="Proteomes" id="UP001223720"/>
    </source>
</evidence>
<dbReference type="Gene3D" id="1.10.150.130">
    <property type="match status" value="1"/>
</dbReference>
<evidence type="ECO:0000256" key="1">
    <source>
        <dbReference type="ARBA" id="ARBA00008857"/>
    </source>
</evidence>
<organism evidence="9 11">
    <name type="scientific">Methylorubrum extorquens</name>
    <name type="common">Methylobacterium dichloromethanicum</name>
    <name type="synonym">Methylobacterium extorquens</name>
    <dbReference type="NCBI Taxonomy" id="408"/>
    <lineage>
        <taxon>Bacteria</taxon>
        <taxon>Pseudomonadati</taxon>
        <taxon>Pseudomonadota</taxon>
        <taxon>Alphaproteobacteria</taxon>
        <taxon>Hyphomicrobiales</taxon>
        <taxon>Methylobacteriaceae</taxon>
        <taxon>Methylorubrum</taxon>
    </lineage>
</organism>
<evidence type="ECO:0000259" key="7">
    <source>
        <dbReference type="PROSITE" id="PS51898"/>
    </source>
</evidence>
<dbReference type="Pfam" id="PF00589">
    <property type="entry name" value="Phage_integrase"/>
    <property type="match status" value="1"/>
</dbReference>
<dbReference type="GO" id="GO:0003677">
    <property type="term" value="F:DNA binding"/>
    <property type="evidence" value="ECO:0007669"/>
    <property type="project" value="UniProtKB-UniRule"/>
</dbReference>
<evidence type="ECO:0000256" key="6">
    <source>
        <dbReference type="SAM" id="MobiDB-lite"/>
    </source>
</evidence>
<comment type="similarity">
    <text evidence="1">Belongs to the 'phage' integrase family.</text>
</comment>
<evidence type="ECO:0000313" key="10">
    <source>
        <dbReference type="EMBL" id="WHQ70110.1"/>
    </source>
</evidence>
<gene>
    <name evidence="9" type="ORF">KEC54_27950</name>
    <name evidence="10" type="ORF">KEC54_28055</name>
</gene>
<dbReference type="EMBL" id="CP073633">
    <property type="protein sequence ID" value="WHQ70093.1"/>
    <property type="molecule type" value="Genomic_DNA"/>
</dbReference>
<dbReference type="InterPro" id="IPR050090">
    <property type="entry name" value="Tyrosine_recombinase_XerCD"/>
</dbReference>
<dbReference type="GO" id="GO:0006310">
    <property type="term" value="P:DNA recombination"/>
    <property type="evidence" value="ECO:0007669"/>
    <property type="project" value="UniProtKB-KW"/>
</dbReference>
<dbReference type="Proteomes" id="UP001223720">
    <property type="component" value="Chromosome"/>
</dbReference>
<dbReference type="CDD" id="cd00796">
    <property type="entry name" value="INT_Rci_Hp1_C"/>
    <property type="match status" value="1"/>
</dbReference>
<dbReference type="AlphaFoldDB" id="A0AAX3WEZ0"/>
<dbReference type="PANTHER" id="PTHR30349:SF64">
    <property type="entry name" value="PROPHAGE INTEGRASE INTD-RELATED"/>
    <property type="match status" value="1"/>
</dbReference>
<dbReference type="PANTHER" id="PTHR30349">
    <property type="entry name" value="PHAGE INTEGRASE-RELATED"/>
    <property type="match status" value="1"/>
</dbReference>
<reference evidence="9" key="1">
    <citation type="journal article" date="2022" name="Biotechnol. Bioprocess Eng.">
        <title>Pan-genome Analysis Reveals Comparative Genomic Features of Central Metabolic Pathways in Methylorubrum extorquens.</title>
        <authorList>
            <person name="Lee G.M."/>
            <person name="Scott-Nevros Z.K."/>
            <person name="Lee S.-M."/>
            <person name="Kim D."/>
        </authorList>
    </citation>
    <scope>NUCLEOTIDE SEQUENCE</scope>
    <source>
        <strain evidence="9">ATCC 55366</strain>
    </source>
</reference>
<proteinExistence type="inferred from homology"/>
<sequence>MAGVYRRGDVWWVRFRMGGVHVRRSAKTSKKAEAQAFLAKLMEEHAQAARGEVRPRHLLTEAIDRFLEESALKKGTIEGYRFNARTLTRLLGSLHLDEIDRRALAEFVAIRKRTGVTDATIRRDLAVLGSVFTTVIRWGWADTSPVTAFNKRALKLSRPRTRFLMREEFDRLHEAASDDLRPILVLAVETGMRKAELLGLTLGNLDLRRREAHLEDTKSSTPRRVPLSPRAFETVRELLERRSRPRSSYLFCKPDGTRIGNPKKAFEGACRRAGIDDFHFHDLRHTFASWWVQDGGDLYRLSRILGHTTLQMSSRYAHLRTNDLHEEIERVAQKRTQERINRLDEGAKRQGAEDRNQP</sequence>
<accession>A0AAX3WEZ0</accession>
<dbReference type="InterPro" id="IPR013762">
    <property type="entry name" value="Integrase-like_cat_sf"/>
</dbReference>
<dbReference type="RefSeq" id="WP_283535654.1">
    <property type="nucleotide sequence ID" value="NZ_CP073633.1"/>
</dbReference>
<evidence type="ECO:0000259" key="8">
    <source>
        <dbReference type="PROSITE" id="PS51900"/>
    </source>
</evidence>
<protein>
    <submittedName>
        <fullName evidence="9">Site-specific integrase</fullName>
    </submittedName>
</protein>
<keyword evidence="4" id="KW-0233">DNA recombination</keyword>
<evidence type="ECO:0000256" key="2">
    <source>
        <dbReference type="ARBA" id="ARBA00022908"/>
    </source>
</evidence>
<keyword evidence="3 5" id="KW-0238">DNA-binding</keyword>
<dbReference type="InterPro" id="IPR002104">
    <property type="entry name" value="Integrase_catalytic"/>
</dbReference>
<feature type="domain" description="Core-binding (CB)" evidence="8">
    <location>
        <begin position="57"/>
        <end position="136"/>
    </location>
</feature>
<keyword evidence="2" id="KW-0229">DNA integration</keyword>
<dbReference type="PROSITE" id="PS51898">
    <property type="entry name" value="TYR_RECOMBINASE"/>
    <property type="match status" value="1"/>
</dbReference>
<dbReference type="EMBL" id="CP073633">
    <property type="protein sequence ID" value="WHQ70110.1"/>
    <property type="molecule type" value="Genomic_DNA"/>
</dbReference>
<dbReference type="Gene3D" id="1.10.443.10">
    <property type="entry name" value="Intergrase catalytic core"/>
    <property type="match status" value="1"/>
</dbReference>
<evidence type="ECO:0000313" key="9">
    <source>
        <dbReference type="EMBL" id="WHQ70093.1"/>
    </source>
</evidence>
<dbReference type="GO" id="GO:0015074">
    <property type="term" value="P:DNA integration"/>
    <property type="evidence" value="ECO:0007669"/>
    <property type="project" value="UniProtKB-KW"/>
</dbReference>
<evidence type="ECO:0000256" key="5">
    <source>
        <dbReference type="PROSITE-ProRule" id="PRU01248"/>
    </source>
</evidence>
<name>A0AAX3WEZ0_METEX</name>
<evidence type="ECO:0000256" key="3">
    <source>
        <dbReference type="ARBA" id="ARBA00023125"/>
    </source>
</evidence>
<feature type="region of interest" description="Disordered" evidence="6">
    <location>
        <begin position="338"/>
        <end position="358"/>
    </location>
</feature>